<protein>
    <submittedName>
        <fullName evidence="1">Homeodomain-like domain-containing protein</fullName>
    </submittedName>
</protein>
<evidence type="ECO:0000313" key="2">
    <source>
        <dbReference type="Proteomes" id="UP000199495"/>
    </source>
</evidence>
<proteinExistence type="predicted"/>
<dbReference type="Proteomes" id="UP000199495">
    <property type="component" value="Unassembled WGS sequence"/>
</dbReference>
<sequence length="81" mass="8725">MSKALSLDLRTRVLAAVASGLSHRQAAERFGVSAASVSRWRARQRDQGAPLPKALGGDRRSGRIDACKVLILSLLEETPDI</sequence>
<dbReference type="SUPFAM" id="SSF46689">
    <property type="entry name" value="Homeodomain-like"/>
    <property type="match status" value="1"/>
</dbReference>
<keyword evidence="2" id="KW-1185">Reference proteome</keyword>
<reference evidence="1 2" key="1">
    <citation type="submission" date="2016-10" db="EMBL/GenBank/DDBJ databases">
        <authorList>
            <person name="de Groot N.N."/>
        </authorList>
    </citation>
    <scope>NUCLEOTIDE SEQUENCE [LARGE SCALE GENOMIC DNA]</scope>
    <source>
        <strain evidence="1 2">CGMCC 1.10267</strain>
    </source>
</reference>
<dbReference type="RefSeq" id="WP_176762712.1">
    <property type="nucleotide sequence ID" value="NZ_FNCS01000013.1"/>
</dbReference>
<keyword evidence="1" id="KW-0238">DNA-binding</keyword>
<dbReference type="InterPro" id="IPR009057">
    <property type="entry name" value="Homeodomain-like_sf"/>
</dbReference>
<dbReference type="Pfam" id="PF13384">
    <property type="entry name" value="HTH_23"/>
    <property type="match status" value="1"/>
</dbReference>
<dbReference type="AlphaFoldDB" id="A0A1G7Y9J1"/>
<feature type="non-terminal residue" evidence="1">
    <location>
        <position position="81"/>
    </location>
</feature>
<dbReference type="STRING" id="440168.SAMN04487974_1131"/>
<keyword evidence="1" id="KW-0371">Homeobox</keyword>
<dbReference type="GO" id="GO:0003677">
    <property type="term" value="F:DNA binding"/>
    <property type="evidence" value="ECO:0007669"/>
    <property type="project" value="UniProtKB-KW"/>
</dbReference>
<name>A0A1G7Y9J1_9HYPH</name>
<organism evidence="1 2">
    <name type="scientific">Pelagibacterium luteolum</name>
    <dbReference type="NCBI Taxonomy" id="440168"/>
    <lineage>
        <taxon>Bacteria</taxon>
        <taxon>Pseudomonadati</taxon>
        <taxon>Pseudomonadota</taxon>
        <taxon>Alphaproteobacteria</taxon>
        <taxon>Hyphomicrobiales</taxon>
        <taxon>Devosiaceae</taxon>
        <taxon>Pelagibacterium</taxon>
    </lineage>
</organism>
<evidence type="ECO:0000313" key="1">
    <source>
        <dbReference type="EMBL" id="SDG93148.1"/>
    </source>
</evidence>
<dbReference type="EMBL" id="FNCS01000013">
    <property type="protein sequence ID" value="SDG93148.1"/>
    <property type="molecule type" value="Genomic_DNA"/>
</dbReference>
<gene>
    <name evidence="1" type="ORF">SAMN04487974_1131</name>
</gene>
<accession>A0A1G7Y9J1</accession>